<dbReference type="Pfam" id="PF06983">
    <property type="entry name" value="3-dmu-9_3-mt"/>
    <property type="match status" value="1"/>
</dbReference>
<dbReference type="InterPro" id="IPR029068">
    <property type="entry name" value="Glyas_Bleomycin-R_OHBP_Dase"/>
</dbReference>
<comment type="caution">
    <text evidence="2">The sequence shown here is derived from an EMBL/GenBank/DDBJ whole genome shotgun (WGS) entry which is preliminary data.</text>
</comment>
<evidence type="ECO:0000313" key="3">
    <source>
        <dbReference type="Proteomes" id="UP001169063"/>
    </source>
</evidence>
<reference evidence="2" key="1">
    <citation type="submission" date="2023-07" db="EMBL/GenBank/DDBJ databases">
        <title>Brevundimonas soil sp. nov., isolated from the soil of chemical plant.</title>
        <authorList>
            <person name="Wu N."/>
        </authorList>
    </citation>
    <scope>NUCLEOTIDE SEQUENCE</scope>
    <source>
        <strain evidence="2">XZ-24</strain>
    </source>
</reference>
<dbReference type="PANTHER" id="PTHR33990:SF2">
    <property type="entry name" value="PHNB-LIKE DOMAIN-CONTAINING PROTEIN"/>
    <property type="match status" value="1"/>
</dbReference>
<evidence type="ECO:0000313" key="2">
    <source>
        <dbReference type="EMBL" id="MDO1558315.1"/>
    </source>
</evidence>
<dbReference type="PANTHER" id="PTHR33990">
    <property type="entry name" value="PROTEIN YJDN-RELATED"/>
    <property type="match status" value="1"/>
</dbReference>
<dbReference type="SUPFAM" id="SSF54593">
    <property type="entry name" value="Glyoxalase/Bleomycin resistance protein/Dihydroxybiphenyl dioxygenase"/>
    <property type="match status" value="1"/>
</dbReference>
<dbReference type="InterPro" id="IPR009725">
    <property type="entry name" value="3_dmu_93_MTrfase"/>
</dbReference>
<dbReference type="CDD" id="cd06588">
    <property type="entry name" value="PhnB_like"/>
    <property type="match status" value="1"/>
</dbReference>
<dbReference type="PIRSF" id="PIRSF021700">
    <property type="entry name" value="3_dmu_93_MTrfase"/>
    <property type="match status" value="1"/>
</dbReference>
<dbReference type="RefSeq" id="WP_302108733.1">
    <property type="nucleotide sequence ID" value="NZ_JAUKTR010000001.1"/>
</dbReference>
<feature type="domain" description="PhnB-like" evidence="1">
    <location>
        <begin position="5"/>
        <end position="120"/>
    </location>
</feature>
<protein>
    <submittedName>
        <fullName evidence="2">VOC family protein</fullName>
    </submittedName>
</protein>
<dbReference type="Proteomes" id="UP001169063">
    <property type="component" value="Unassembled WGS sequence"/>
</dbReference>
<name>A0ABT8SIB8_9CAUL</name>
<dbReference type="EMBL" id="JAUKTR010000001">
    <property type="protein sequence ID" value="MDO1558315.1"/>
    <property type="molecule type" value="Genomic_DNA"/>
</dbReference>
<dbReference type="Gene3D" id="3.10.180.10">
    <property type="entry name" value="2,3-Dihydroxybiphenyl 1,2-Dioxygenase, domain 1"/>
    <property type="match status" value="1"/>
</dbReference>
<sequence length="161" mass="17648">MATTQKIISVLWFDGDGLEAAEFYCSLLPDSRIDRIVRAPADNPSTPAGAVLVVDFTLAGQKYSALNGGPHFKFTEAVSFMVVTEDQAENDRLTDALSAVPEAEQCGWVKDRWGLSWQITPRRMLELLADPDPARSKRAFEAMMTMKRIDIAAVEQAVAGA</sequence>
<dbReference type="InterPro" id="IPR028973">
    <property type="entry name" value="PhnB-like"/>
</dbReference>
<accession>A0ABT8SIB8</accession>
<proteinExistence type="predicted"/>
<organism evidence="2 3">
    <name type="scientific">Peiella sedimenti</name>
    <dbReference type="NCBI Taxonomy" id="3061083"/>
    <lineage>
        <taxon>Bacteria</taxon>
        <taxon>Pseudomonadati</taxon>
        <taxon>Pseudomonadota</taxon>
        <taxon>Alphaproteobacteria</taxon>
        <taxon>Caulobacterales</taxon>
        <taxon>Caulobacteraceae</taxon>
        <taxon>Peiella</taxon>
    </lineage>
</organism>
<keyword evidence="3" id="KW-1185">Reference proteome</keyword>
<gene>
    <name evidence="2" type="ORF">Q0812_02605</name>
</gene>
<evidence type="ECO:0000259" key="1">
    <source>
        <dbReference type="Pfam" id="PF06983"/>
    </source>
</evidence>